<dbReference type="Gramene" id="KXG23522">
    <property type="protein sequence ID" value="KXG23522"/>
    <property type="gene ID" value="SORBI_3008G105900"/>
</dbReference>
<accession>A0A1B6PCW0</accession>
<dbReference type="EMBL" id="CM000767">
    <property type="protein sequence ID" value="KXG23523.1"/>
    <property type="molecule type" value="Genomic_DNA"/>
</dbReference>
<dbReference type="EMBL" id="CM000767">
    <property type="protein sequence ID" value="KXG23522.1"/>
    <property type="molecule type" value="Genomic_DNA"/>
</dbReference>
<proteinExistence type="predicted"/>
<name>A0A1B6PCW0_SORBI</name>
<dbReference type="Gramene" id="KXG23523">
    <property type="protein sequence ID" value="KXG23523"/>
    <property type="gene ID" value="SORBI_3008G105900"/>
</dbReference>
<gene>
    <name evidence="1" type="ORF">SORBI_3008G105900</name>
</gene>
<evidence type="ECO:0000313" key="1">
    <source>
        <dbReference type="EMBL" id="KXG23524.1"/>
    </source>
</evidence>
<sequence length="133" mass="13739">MRPEGKRVSIGRLHRIQWLVGESGGGGGGGSGPSRVRGYIGAQRRGSGCSQLWPCLAAGLRTSRSAWWPHSATGLGTSCSAVATPGRGATVACGEGGGRGVGQQRRPHPPVVCTMDGSSVGFMSLAHFDWKHT</sequence>
<dbReference type="Gramene" id="KXG23524">
    <property type="protein sequence ID" value="KXG23524"/>
    <property type="gene ID" value="SORBI_3008G105900"/>
</dbReference>
<dbReference type="EMBL" id="CM000767">
    <property type="protein sequence ID" value="KXG23524.1"/>
    <property type="molecule type" value="Genomic_DNA"/>
</dbReference>
<evidence type="ECO:0000313" key="2">
    <source>
        <dbReference type="Proteomes" id="UP000000768"/>
    </source>
</evidence>
<dbReference type="Proteomes" id="UP000000768">
    <property type="component" value="Chromosome 8"/>
</dbReference>
<keyword evidence="2" id="KW-1185">Reference proteome</keyword>
<reference evidence="2" key="3">
    <citation type="journal article" date="2018" name="Plant J.">
        <title>The Sorghum bicolor reference genome: improved assembly, gene annotations, a transcriptome atlas, and signatures of genome organization.</title>
        <authorList>
            <person name="McCormick R.F."/>
            <person name="Truong S.K."/>
            <person name="Sreedasyam A."/>
            <person name="Jenkins J."/>
            <person name="Shu S."/>
            <person name="Sims D."/>
            <person name="Kennedy M."/>
            <person name="Amirebrahimi M."/>
            <person name="Weers B.D."/>
            <person name="McKinley B."/>
            <person name="Mattison A."/>
            <person name="Morishige D.T."/>
            <person name="Grimwood J."/>
            <person name="Schmutz J."/>
            <person name="Mullet J.E."/>
        </authorList>
    </citation>
    <scope>NUCLEOTIDE SEQUENCE [LARGE SCALE GENOMIC DNA]</scope>
    <source>
        <strain evidence="2">cv. BTx623</strain>
    </source>
</reference>
<reference evidence="1" key="2">
    <citation type="submission" date="2017-02" db="EMBL/GenBank/DDBJ databases">
        <title>WGS assembly of Sorghum bicolor.</title>
        <authorList>
            <person name="Paterson A."/>
            <person name="Mullet J."/>
            <person name="Bowers J."/>
            <person name="Bruggmann R."/>
            <person name="Dubchak I."/>
            <person name="Grimwood J."/>
            <person name="Gundlach H."/>
            <person name="Haberer G."/>
            <person name="Hellsten U."/>
            <person name="Mitros T."/>
            <person name="Poliakov A."/>
            <person name="Schmutz J."/>
            <person name="Spannagl M."/>
            <person name="Tang H."/>
            <person name="Wang X."/>
            <person name="Wicker T."/>
            <person name="Bharti A."/>
            <person name="Chapman J."/>
            <person name="Feltus F."/>
            <person name="Gowik U."/>
            <person name="Grigoriev I."/>
            <person name="Lyons E."/>
            <person name="Maher C."/>
            <person name="Martis M."/>
            <person name="Narechania A."/>
            <person name="Otillar R."/>
            <person name="Penning B."/>
            <person name="Salamov A."/>
            <person name="Wang Y."/>
            <person name="Zhang L."/>
            <person name="Carpita N."/>
            <person name="Freeling M."/>
            <person name="Gingle A."/>
            <person name="Hash C."/>
            <person name="Keller B."/>
            <person name="Klein P."/>
            <person name="Kresovich S."/>
            <person name="Mccann M."/>
            <person name="Ming R."/>
            <person name="Peterson D."/>
            <person name="Rahman M."/>
            <person name="Ware D."/>
            <person name="Westhoff P."/>
            <person name="Mayer K."/>
            <person name="Messing J."/>
            <person name="Sims D."/>
            <person name="Jenkins J."/>
            <person name="Shu S."/>
            <person name="Rokhsar D."/>
        </authorList>
    </citation>
    <scope>NUCLEOTIDE SEQUENCE</scope>
</reference>
<reference evidence="1 2" key="1">
    <citation type="journal article" date="2009" name="Nature">
        <title>The Sorghum bicolor genome and the diversification of grasses.</title>
        <authorList>
            <person name="Paterson A.H."/>
            <person name="Bowers J.E."/>
            <person name="Bruggmann R."/>
            <person name="Dubchak I."/>
            <person name="Grimwood J."/>
            <person name="Gundlach H."/>
            <person name="Haberer G."/>
            <person name="Hellsten U."/>
            <person name="Mitros T."/>
            <person name="Poliakov A."/>
            <person name="Schmutz J."/>
            <person name="Spannagl M."/>
            <person name="Tang H."/>
            <person name="Wang X."/>
            <person name="Wicker T."/>
            <person name="Bharti A.K."/>
            <person name="Chapman J."/>
            <person name="Feltus F.A."/>
            <person name="Gowik U."/>
            <person name="Grigoriev I.V."/>
            <person name="Lyons E."/>
            <person name="Maher C.A."/>
            <person name="Martis M."/>
            <person name="Narechania A."/>
            <person name="Otillar R.P."/>
            <person name="Penning B.W."/>
            <person name="Salamov A.A."/>
            <person name="Wang Y."/>
            <person name="Zhang L."/>
            <person name="Carpita N.C."/>
            <person name="Freeling M."/>
            <person name="Gingle A.R."/>
            <person name="Hash C.T."/>
            <person name="Keller B."/>
            <person name="Klein P."/>
            <person name="Kresovich S."/>
            <person name="McCann M.C."/>
            <person name="Ming R."/>
            <person name="Peterson D.G."/>
            <person name="Mehboob-ur-Rahman"/>
            <person name="Ware D."/>
            <person name="Westhoff P."/>
            <person name="Mayer K.F."/>
            <person name="Messing J."/>
            <person name="Rokhsar D.S."/>
        </authorList>
    </citation>
    <scope>NUCLEOTIDE SEQUENCE [LARGE SCALE GENOMIC DNA]</scope>
    <source>
        <strain evidence="2">cv. BTx623</strain>
    </source>
</reference>
<dbReference type="InParanoid" id="A0A1B6PCW0"/>
<dbReference type="AlphaFoldDB" id="A0A1B6PCW0"/>
<protein>
    <submittedName>
        <fullName evidence="1">Uncharacterized protein</fullName>
    </submittedName>
</protein>
<organism evidence="1 2">
    <name type="scientific">Sorghum bicolor</name>
    <name type="common">Sorghum</name>
    <name type="synonym">Sorghum vulgare</name>
    <dbReference type="NCBI Taxonomy" id="4558"/>
    <lineage>
        <taxon>Eukaryota</taxon>
        <taxon>Viridiplantae</taxon>
        <taxon>Streptophyta</taxon>
        <taxon>Embryophyta</taxon>
        <taxon>Tracheophyta</taxon>
        <taxon>Spermatophyta</taxon>
        <taxon>Magnoliopsida</taxon>
        <taxon>Liliopsida</taxon>
        <taxon>Poales</taxon>
        <taxon>Poaceae</taxon>
        <taxon>PACMAD clade</taxon>
        <taxon>Panicoideae</taxon>
        <taxon>Andropogonodae</taxon>
        <taxon>Andropogoneae</taxon>
        <taxon>Sorghinae</taxon>
        <taxon>Sorghum</taxon>
    </lineage>
</organism>